<keyword evidence="5 6" id="KW-0472">Membrane</keyword>
<dbReference type="EMBL" id="MCGO01000009">
    <property type="protein sequence ID" value="ORY49501.1"/>
    <property type="molecule type" value="Genomic_DNA"/>
</dbReference>
<dbReference type="AlphaFoldDB" id="A0A1Y2CR44"/>
<dbReference type="Gene3D" id="1.20.1250.20">
    <property type="entry name" value="MFS general substrate transporter like domains"/>
    <property type="match status" value="2"/>
</dbReference>
<reference evidence="7 8" key="1">
    <citation type="submission" date="2016-07" db="EMBL/GenBank/DDBJ databases">
        <title>Pervasive Adenine N6-methylation of Active Genes in Fungi.</title>
        <authorList>
            <consortium name="DOE Joint Genome Institute"/>
            <person name="Mondo S.J."/>
            <person name="Dannebaum R.O."/>
            <person name="Kuo R.C."/>
            <person name="Labutti K."/>
            <person name="Haridas S."/>
            <person name="Kuo A."/>
            <person name="Salamov A."/>
            <person name="Ahrendt S.R."/>
            <person name="Lipzen A."/>
            <person name="Sullivan W."/>
            <person name="Andreopoulos W.B."/>
            <person name="Clum A."/>
            <person name="Lindquist E."/>
            <person name="Daum C."/>
            <person name="Ramamoorthy G.K."/>
            <person name="Gryganskyi A."/>
            <person name="Culley D."/>
            <person name="Magnuson J.K."/>
            <person name="James T.Y."/>
            <person name="O'Malley M.A."/>
            <person name="Stajich J.E."/>
            <person name="Spatafora J.W."/>
            <person name="Visel A."/>
            <person name="Grigoriev I.V."/>
        </authorList>
    </citation>
    <scope>NUCLEOTIDE SEQUENCE [LARGE SCALE GENOMIC DNA]</scope>
    <source>
        <strain evidence="7 8">JEL800</strain>
    </source>
</reference>
<dbReference type="GO" id="GO:0016020">
    <property type="term" value="C:membrane"/>
    <property type="evidence" value="ECO:0007669"/>
    <property type="project" value="UniProtKB-SubCell"/>
</dbReference>
<comment type="caution">
    <text evidence="7">The sequence shown here is derived from an EMBL/GenBank/DDBJ whole genome shotgun (WGS) entry which is preliminary data.</text>
</comment>
<evidence type="ECO:0000313" key="7">
    <source>
        <dbReference type="EMBL" id="ORY49501.1"/>
    </source>
</evidence>
<feature type="transmembrane region" description="Helical" evidence="6">
    <location>
        <begin position="452"/>
        <end position="474"/>
    </location>
</feature>
<dbReference type="Proteomes" id="UP000193642">
    <property type="component" value="Unassembled WGS sequence"/>
</dbReference>
<evidence type="ECO:0000256" key="5">
    <source>
        <dbReference type="ARBA" id="ARBA00023136"/>
    </source>
</evidence>
<evidence type="ECO:0000313" key="8">
    <source>
        <dbReference type="Proteomes" id="UP000193642"/>
    </source>
</evidence>
<dbReference type="GO" id="GO:0022857">
    <property type="term" value="F:transmembrane transporter activity"/>
    <property type="evidence" value="ECO:0007669"/>
    <property type="project" value="InterPro"/>
</dbReference>
<dbReference type="OrthoDB" id="8904098at2759"/>
<dbReference type="InterPro" id="IPR036259">
    <property type="entry name" value="MFS_trans_sf"/>
</dbReference>
<feature type="transmembrane region" description="Helical" evidence="6">
    <location>
        <begin position="486"/>
        <end position="504"/>
    </location>
</feature>
<evidence type="ECO:0000256" key="2">
    <source>
        <dbReference type="ARBA" id="ARBA00005982"/>
    </source>
</evidence>
<dbReference type="SUPFAM" id="SSF103473">
    <property type="entry name" value="MFS general substrate transporter"/>
    <property type="match status" value="2"/>
</dbReference>
<feature type="transmembrane region" description="Helical" evidence="6">
    <location>
        <begin position="233"/>
        <end position="255"/>
    </location>
</feature>
<gene>
    <name evidence="7" type="ORF">BCR33DRAFT_763263</name>
</gene>
<feature type="transmembrane region" description="Helical" evidence="6">
    <location>
        <begin position="142"/>
        <end position="161"/>
    </location>
</feature>
<organism evidence="7 8">
    <name type="scientific">Rhizoclosmatium globosum</name>
    <dbReference type="NCBI Taxonomy" id="329046"/>
    <lineage>
        <taxon>Eukaryota</taxon>
        <taxon>Fungi</taxon>
        <taxon>Fungi incertae sedis</taxon>
        <taxon>Chytridiomycota</taxon>
        <taxon>Chytridiomycota incertae sedis</taxon>
        <taxon>Chytridiomycetes</taxon>
        <taxon>Chytridiales</taxon>
        <taxon>Chytriomycetaceae</taxon>
        <taxon>Rhizoclosmatium</taxon>
    </lineage>
</organism>
<dbReference type="InterPro" id="IPR000109">
    <property type="entry name" value="POT_fam"/>
</dbReference>
<evidence type="ECO:0000256" key="1">
    <source>
        <dbReference type="ARBA" id="ARBA00004141"/>
    </source>
</evidence>
<feature type="transmembrane region" description="Helical" evidence="6">
    <location>
        <begin position="307"/>
        <end position="324"/>
    </location>
</feature>
<dbReference type="PANTHER" id="PTHR11654">
    <property type="entry name" value="OLIGOPEPTIDE TRANSPORTER-RELATED"/>
    <property type="match status" value="1"/>
</dbReference>
<feature type="transmembrane region" description="Helical" evidence="6">
    <location>
        <begin position="182"/>
        <end position="202"/>
    </location>
</feature>
<evidence type="ECO:0000256" key="3">
    <source>
        <dbReference type="ARBA" id="ARBA00022692"/>
    </source>
</evidence>
<keyword evidence="4 6" id="KW-1133">Transmembrane helix</keyword>
<feature type="transmembrane region" description="Helical" evidence="6">
    <location>
        <begin position="112"/>
        <end position="130"/>
    </location>
</feature>
<dbReference type="Pfam" id="PF00854">
    <property type="entry name" value="PTR2"/>
    <property type="match status" value="2"/>
</dbReference>
<evidence type="ECO:0008006" key="9">
    <source>
        <dbReference type="Google" id="ProtNLM"/>
    </source>
</evidence>
<feature type="transmembrane region" description="Helical" evidence="6">
    <location>
        <begin position="418"/>
        <end position="440"/>
    </location>
</feature>
<protein>
    <recommendedName>
        <fullName evidence="9">PTR2-domain-containing protein</fullName>
    </recommendedName>
</protein>
<name>A0A1Y2CR44_9FUNG</name>
<keyword evidence="3 6" id="KW-0812">Transmembrane</keyword>
<comment type="similarity">
    <text evidence="2">Belongs to the major facilitator superfamily. Proton-dependent oligopeptide transporter (POT/PTR) (TC 2.A.17) family.</text>
</comment>
<evidence type="ECO:0000256" key="6">
    <source>
        <dbReference type="SAM" id="Phobius"/>
    </source>
</evidence>
<evidence type="ECO:0000256" key="4">
    <source>
        <dbReference type="ARBA" id="ARBA00022989"/>
    </source>
</evidence>
<proteinExistence type="inferred from homology"/>
<keyword evidence="8" id="KW-1185">Reference proteome</keyword>
<comment type="subcellular location">
    <subcellularLocation>
        <location evidence="1">Membrane</location>
        <topology evidence="1">Multi-pass membrane protein</topology>
    </subcellularLocation>
</comment>
<accession>A0A1Y2CR44</accession>
<sequence>MAEKDLKQYEEGIDGVLPKATDFDGLDLTPNELRLKKLEIEMNAHIDAKIMQNPDKMPTAVWFIIPNELGERFCYYGLTPILKNFLKYQLGYLAKVDANFMYHIFQDHHHPLHLYAFGFLLLTITAWPTIMGVETTKLGRVGPLLALLCICFGTGGIKPCVSAHGGDQFLDVQKYGLQKFYNYFYMAINTGALVASYASPAIQKKEFFKFPNDTLALWEAAHVHPTGNGYPQAFLMLTCFMTAAVAVFVFGYRYYRVVPPKGSFILTDIFKTAFAYWGNRSKLGAEEAYKKTCETHTEGAVVEMMDLGKVIAAIWPAPIFWMAFNQNGTVWQDLGDQMSIPFGGEKETSFFDSATVNKSGTHSSLLSSLQSLPTGCSHTLTRSSVLRSSVLCSNVNANCYDGAPIDLCQSSTSIAWQILMYFFITFSECLFSISGLNFCYIEVGKRTKSFCAALWLFTVGTGSFLTSALLEATLGATNTTWTRETFFYLVAGMCFGSAIIQYLISRWYVPKALRPTAHL</sequence>